<comment type="caution">
    <text evidence="1">The sequence shown here is derived from an EMBL/GenBank/DDBJ whole genome shotgun (WGS) entry which is preliminary data.</text>
</comment>
<dbReference type="Proteomes" id="UP000828390">
    <property type="component" value="Unassembled WGS sequence"/>
</dbReference>
<gene>
    <name evidence="1" type="ORF">DPMN_082526</name>
</gene>
<name>A0A9D3Y7R2_DREPO</name>
<proteinExistence type="predicted"/>
<sequence>MNCCEASQNLQLYIMSHAVRICLTVDEVLEVLTLILKVFLKDDCGYFFPPFSESSLLFRHHFLCLTFLSGVDGAKHDFAGMADEAEGSVI</sequence>
<dbReference type="EMBL" id="JAIWYP010000016">
    <property type="protein sequence ID" value="KAH3695075.1"/>
    <property type="molecule type" value="Genomic_DNA"/>
</dbReference>
<evidence type="ECO:0000313" key="1">
    <source>
        <dbReference type="EMBL" id="KAH3695075.1"/>
    </source>
</evidence>
<protein>
    <submittedName>
        <fullName evidence="1">Uncharacterized protein</fullName>
    </submittedName>
</protein>
<accession>A0A9D3Y7R2</accession>
<dbReference type="AlphaFoldDB" id="A0A9D3Y7R2"/>
<reference evidence="1" key="1">
    <citation type="journal article" date="2019" name="bioRxiv">
        <title>The Genome of the Zebra Mussel, Dreissena polymorpha: A Resource for Invasive Species Research.</title>
        <authorList>
            <person name="McCartney M.A."/>
            <person name="Auch B."/>
            <person name="Kono T."/>
            <person name="Mallez S."/>
            <person name="Zhang Y."/>
            <person name="Obille A."/>
            <person name="Becker A."/>
            <person name="Abrahante J.E."/>
            <person name="Garbe J."/>
            <person name="Badalamenti J.P."/>
            <person name="Herman A."/>
            <person name="Mangelson H."/>
            <person name="Liachko I."/>
            <person name="Sullivan S."/>
            <person name="Sone E.D."/>
            <person name="Koren S."/>
            <person name="Silverstein K.A.T."/>
            <person name="Beckman K.B."/>
            <person name="Gohl D.M."/>
        </authorList>
    </citation>
    <scope>NUCLEOTIDE SEQUENCE</scope>
    <source>
        <strain evidence="1">Duluth1</strain>
        <tissue evidence="1">Whole animal</tissue>
    </source>
</reference>
<keyword evidence="2" id="KW-1185">Reference proteome</keyword>
<evidence type="ECO:0000313" key="2">
    <source>
        <dbReference type="Proteomes" id="UP000828390"/>
    </source>
</evidence>
<organism evidence="1 2">
    <name type="scientific">Dreissena polymorpha</name>
    <name type="common">Zebra mussel</name>
    <name type="synonym">Mytilus polymorpha</name>
    <dbReference type="NCBI Taxonomy" id="45954"/>
    <lineage>
        <taxon>Eukaryota</taxon>
        <taxon>Metazoa</taxon>
        <taxon>Spiralia</taxon>
        <taxon>Lophotrochozoa</taxon>
        <taxon>Mollusca</taxon>
        <taxon>Bivalvia</taxon>
        <taxon>Autobranchia</taxon>
        <taxon>Heteroconchia</taxon>
        <taxon>Euheterodonta</taxon>
        <taxon>Imparidentia</taxon>
        <taxon>Neoheterodontei</taxon>
        <taxon>Myida</taxon>
        <taxon>Dreissenoidea</taxon>
        <taxon>Dreissenidae</taxon>
        <taxon>Dreissena</taxon>
    </lineage>
</organism>
<reference evidence="1" key="2">
    <citation type="submission" date="2020-11" db="EMBL/GenBank/DDBJ databases">
        <authorList>
            <person name="McCartney M.A."/>
            <person name="Auch B."/>
            <person name="Kono T."/>
            <person name="Mallez S."/>
            <person name="Becker A."/>
            <person name="Gohl D.M."/>
            <person name="Silverstein K.A.T."/>
            <person name="Koren S."/>
            <person name="Bechman K.B."/>
            <person name="Herman A."/>
            <person name="Abrahante J.E."/>
            <person name="Garbe J."/>
        </authorList>
    </citation>
    <scope>NUCLEOTIDE SEQUENCE</scope>
    <source>
        <strain evidence="1">Duluth1</strain>
        <tissue evidence="1">Whole animal</tissue>
    </source>
</reference>